<organism evidence="9 10">
    <name type="scientific">Flexivirga caeni</name>
    <dbReference type="NCBI Taxonomy" id="2294115"/>
    <lineage>
        <taxon>Bacteria</taxon>
        <taxon>Bacillati</taxon>
        <taxon>Actinomycetota</taxon>
        <taxon>Actinomycetes</taxon>
        <taxon>Micrococcales</taxon>
        <taxon>Dermacoccaceae</taxon>
        <taxon>Flexivirga</taxon>
    </lineage>
</organism>
<comment type="caution">
    <text evidence="9">The sequence shown here is derived from an EMBL/GenBank/DDBJ whole genome shotgun (WGS) entry which is preliminary data.</text>
</comment>
<evidence type="ECO:0000256" key="2">
    <source>
        <dbReference type="ARBA" id="ARBA00022448"/>
    </source>
</evidence>
<evidence type="ECO:0000256" key="6">
    <source>
        <dbReference type="ARBA" id="ARBA00023136"/>
    </source>
</evidence>
<feature type="transmembrane region" description="Helical" evidence="7">
    <location>
        <begin position="380"/>
        <end position="400"/>
    </location>
</feature>
<dbReference type="Proteomes" id="UP000271678">
    <property type="component" value="Unassembled WGS sequence"/>
</dbReference>
<evidence type="ECO:0000256" key="4">
    <source>
        <dbReference type="ARBA" id="ARBA00022692"/>
    </source>
</evidence>
<dbReference type="GO" id="GO:0005886">
    <property type="term" value="C:plasma membrane"/>
    <property type="evidence" value="ECO:0007669"/>
    <property type="project" value="UniProtKB-SubCell"/>
</dbReference>
<gene>
    <name evidence="9" type="ORF">EFY87_17475</name>
</gene>
<dbReference type="PANTHER" id="PTHR23517:SF13">
    <property type="entry name" value="MAJOR FACILITATOR SUPERFAMILY MFS_1"/>
    <property type="match status" value="1"/>
</dbReference>
<dbReference type="InterPro" id="IPR050171">
    <property type="entry name" value="MFS_Transporters"/>
</dbReference>
<evidence type="ECO:0000256" key="1">
    <source>
        <dbReference type="ARBA" id="ARBA00004651"/>
    </source>
</evidence>
<comment type="subcellular location">
    <subcellularLocation>
        <location evidence="1">Cell membrane</location>
        <topology evidence="1">Multi-pass membrane protein</topology>
    </subcellularLocation>
</comment>
<feature type="transmembrane region" description="Helical" evidence="7">
    <location>
        <begin position="84"/>
        <end position="101"/>
    </location>
</feature>
<evidence type="ECO:0000313" key="9">
    <source>
        <dbReference type="EMBL" id="RNI19041.1"/>
    </source>
</evidence>
<dbReference type="OrthoDB" id="3177957at2"/>
<dbReference type="GO" id="GO:0022857">
    <property type="term" value="F:transmembrane transporter activity"/>
    <property type="evidence" value="ECO:0007669"/>
    <property type="project" value="InterPro"/>
</dbReference>
<feature type="transmembrane region" description="Helical" evidence="7">
    <location>
        <begin position="20"/>
        <end position="43"/>
    </location>
</feature>
<feature type="transmembrane region" description="Helical" evidence="7">
    <location>
        <begin position="223"/>
        <end position="242"/>
    </location>
</feature>
<feature type="domain" description="Major facilitator superfamily (MFS) profile" evidence="8">
    <location>
        <begin position="17"/>
        <end position="404"/>
    </location>
</feature>
<reference evidence="9 10" key="1">
    <citation type="submission" date="2018-11" db="EMBL/GenBank/DDBJ databases">
        <title>Draft genome of Simplicispira Flexivirga sp. BO-16.</title>
        <authorList>
            <person name="Im W.T."/>
        </authorList>
    </citation>
    <scope>NUCLEOTIDE SEQUENCE [LARGE SCALE GENOMIC DNA]</scope>
    <source>
        <strain evidence="9 10">BO-16</strain>
    </source>
</reference>
<keyword evidence="2" id="KW-0813">Transport</keyword>
<keyword evidence="3" id="KW-1003">Cell membrane</keyword>
<dbReference type="PANTHER" id="PTHR23517">
    <property type="entry name" value="RESISTANCE PROTEIN MDTM, PUTATIVE-RELATED-RELATED"/>
    <property type="match status" value="1"/>
</dbReference>
<feature type="transmembrane region" description="Helical" evidence="7">
    <location>
        <begin position="148"/>
        <end position="168"/>
    </location>
</feature>
<evidence type="ECO:0000259" key="8">
    <source>
        <dbReference type="PROSITE" id="PS50850"/>
    </source>
</evidence>
<evidence type="ECO:0000313" key="10">
    <source>
        <dbReference type="Proteomes" id="UP000271678"/>
    </source>
</evidence>
<protein>
    <submittedName>
        <fullName evidence="9">MFS transporter</fullName>
    </submittedName>
</protein>
<accession>A0A3M9M0F8</accession>
<feature type="transmembrane region" description="Helical" evidence="7">
    <location>
        <begin position="49"/>
        <end position="72"/>
    </location>
</feature>
<dbReference type="InterPro" id="IPR036259">
    <property type="entry name" value="MFS_trans_sf"/>
</dbReference>
<sequence>MTTAARPSGADHLRHRRSFWLIAAAFAATMAFTTLPTPMYGLYKARDHFPTVLITVIFAAYGFGVMAGLFFAGHVSDYLGRRRVLLGAVATEVVSCLIFILRKDVGSLLVARFICGVGIGALTSTATAHLTELRGVGAPDEDGRRASLVASAVNTGGLALGPLIGGILTEWLPDPLTLPFLVFLVVLALVAVTALIVPETVARPDPAPSYHPQRVSVSAEVRGEFIAAGLAAAGSFAVLGFFTSLTGSVLGDVMHQRSRLATGLIVCGAIGASSVSQVALTRLLPRRKLQTGVGLIAAGLALVAIGTMVASLAVFAVGGIVAGAGIGLIFASSIAAANRMAHPTRRGETVAGMFLAAYAGITVPVIACGVLLTWVPTVTLVVWFSVLIIVIATASTWRMLRYTR</sequence>
<feature type="transmembrane region" description="Helical" evidence="7">
    <location>
        <begin position="107"/>
        <end position="128"/>
    </location>
</feature>
<dbReference type="Gene3D" id="1.20.1250.20">
    <property type="entry name" value="MFS general substrate transporter like domains"/>
    <property type="match status" value="1"/>
</dbReference>
<feature type="transmembrane region" description="Helical" evidence="7">
    <location>
        <begin position="320"/>
        <end position="338"/>
    </location>
</feature>
<keyword evidence="10" id="KW-1185">Reference proteome</keyword>
<feature type="transmembrane region" description="Helical" evidence="7">
    <location>
        <begin position="350"/>
        <end position="374"/>
    </location>
</feature>
<feature type="transmembrane region" description="Helical" evidence="7">
    <location>
        <begin position="180"/>
        <end position="202"/>
    </location>
</feature>
<dbReference type="RefSeq" id="WP_123272765.1">
    <property type="nucleotide sequence ID" value="NZ_RJJQ01000021.1"/>
</dbReference>
<feature type="transmembrane region" description="Helical" evidence="7">
    <location>
        <begin position="292"/>
        <end position="314"/>
    </location>
</feature>
<dbReference type="PROSITE" id="PS50850">
    <property type="entry name" value="MFS"/>
    <property type="match status" value="1"/>
</dbReference>
<dbReference type="Pfam" id="PF07690">
    <property type="entry name" value="MFS_1"/>
    <property type="match status" value="1"/>
</dbReference>
<keyword evidence="5 7" id="KW-1133">Transmembrane helix</keyword>
<evidence type="ECO:0000256" key="3">
    <source>
        <dbReference type="ARBA" id="ARBA00022475"/>
    </source>
</evidence>
<dbReference type="InterPro" id="IPR011701">
    <property type="entry name" value="MFS"/>
</dbReference>
<name>A0A3M9M0F8_9MICO</name>
<dbReference type="EMBL" id="RJJQ01000021">
    <property type="protein sequence ID" value="RNI19041.1"/>
    <property type="molecule type" value="Genomic_DNA"/>
</dbReference>
<evidence type="ECO:0000256" key="7">
    <source>
        <dbReference type="SAM" id="Phobius"/>
    </source>
</evidence>
<evidence type="ECO:0000256" key="5">
    <source>
        <dbReference type="ARBA" id="ARBA00022989"/>
    </source>
</evidence>
<keyword evidence="4 7" id="KW-0812">Transmembrane</keyword>
<dbReference type="InterPro" id="IPR020846">
    <property type="entry name" value="MFS_dom"/>
</dbReference>
<proteinExistence type="predicted"/>
<keyword evidence="6 7" id="KW-0472">Membrane</keyword>
<dbReference type="AlphaFoldDB" id="A0A3M9M0F8"/>
<feature type="transmembrane region" description="Helical" evidence="7">
    <location>
        <begin position="262"/>
        <end position="280"/>
    </location>
</feature>
<dbReference type="SUPFAM" id="SSF103473">
    <property type="entry name" value="MFS general substrate transporter"/>
    <property type="match status" value="1"/>
</dbReference>